<dbReference type="AlphaFoldDB" id="A0A517T8M8"/>
<evidence type="ECO:0000313" key="2">
    <source>
        <dbReference type="EMBL" id="QDT64727.1"/>
    </source>
</evidence>
<proteinExistence type="predicted"/>
<reference evidence="2 3" key="1">
    <citation type="submission" date="2019-02" db="EMBL/GenBank/DDBJ databases">
        <title>Deep-cultivation of Planctomycetes and their phenomic and genomic characterization uncovers novel biology.</title>
        <authorList>
            <person name="Wiegand S."/>
            <person name="Jogler M."/>
            <person name="Boedeker C."/>
            <person name="Pinto D."/>
            <person name="Vollmers J."/>
            <person name="Rivas-Marin E."/>
            <person name="Kohn T."/>
            <person name="Peeters S.H."/>
            <person name="Heuer A."/>
            <person name="Rast P."/>
            <person name="Oberbeckmann S."/>
            <person name="Bunk B."/>
            <person name="Jeske O."/>
            <person name="Meyerdierks A."/>
            <person name="Storesund J.E."/>
            <person name="Kallscheuer N."/>
            <person name="Luecker S."/>
            <person name="Lage O.M."/>
            <person name="Pohl T."/>
            <person name="Merkel B.J."/>
            <person name="Hornburger P."/>
            <person name="Mueller R.-W."/>
            <person name="Bruemmer F."/>
            <person name="Labrenz M."/>
            <person name="Spormann A.M."/>
            <person name="Op den Camp H."/>
            <person name="Overmann J."/>
            <person name="Amann R."/>
            <person name="Jetten M.S.M."/>
            <person name="Mascher T."/>
            <person name="Medema M.H."/>
            <person name="Devos D.P."/>
            <person name="Kaster A.-K."/>
            <person name="Ovreas L."/>
            <person name="Rohde M."/>
            <person name="Galperin M.Y."/>
            <person name="Jogler C."/>
        </authorList>
    </citation>
    <scope>NUCLEOTIDE SEQUENCE [LARGE SCALE GENOMIC DNA]</scope>
    <source>
        <strain evidence="2 3">V22</strain>
    </source>
</reference>
<evidence type="ECO:0000313" key="3">
    <source>
        <dbReference type="Proteomes" id="UP000319976"/>
    </source>
</evidence>
<sequence precursor="true">MVNIRILFGITLAFLMGISGCSQQPSAPPMASVAGTVTVDGMPAEGVYVVFKPTQKDDSINTGVSSAGFTNAEGHFQLSTTGYPSKPGAVIGTHRVRIYGVESKGLYEFWDPYANFDGTNTSAEKLEPTRRVPKVSIPQEQMPLSFDVPDNGTTAADFSF</sequence>
<dbReference type="RefSeq" id="WP_145262133.1">
    <property type="nucleotide sequence ID" value="NZ_CP036316.1"/>
</dbReference>
<keyword evidence="3" id="KW-1185">Reference proteome</keyword>
<dbReference type="PROSITE" id="PS51257">
    <property type="entry name" value="PROKAR_LIPOPROTEIN"/>
    <property type="match status" value="1"/>
</dbReference>
<dbReference type="Proteomes" id="UP000319976">
    <property type="component" value="Chromosome"/>
</dbReference>
<feature type="signal peptide" evidence="1">
    <location>
        <begin position="1"/>
        <end position="27"/>
    </location>
</feature>
<organism evidence="2 3">
    <name type="scientific">Calycomorphotria hydatis</name>
    <dbReference type="NCBI Taxonomy" id="2528027"/>
    <lineage>
        <taxon>Bacteria</taxon>
        <taxon>Pseudomonadati</taxon>
        <taxon>Planctomycetota</taxon>
        <taxon>Planctomycetia</taxon>
        <taxon>Planctomycetales</taxon>
        <taxon>Planctomycetaceae</taxon>
        <taxon>Calycomorphotria</taxon>
    </lineage>
</organism>
<evidence type="ECO:0008006" key="4">
    <source>
        <dbReference type="Google" id="ProtNLM"/>
    </source>
</evidence>
<dbReference type="KEGG" id="chya:V22_19680"/>
<dbReference type="OrthoDB" id="280880at2"/>
<keyword evidence="1" id="KW-0732">Signal</keyword>
<evidence type="ECO:0000256" key="1">
    <source>
        <dbReference type="SAM" id="SignalP"/>
    </source>
</evidence>
<gene>
    <name evidence="2" type="ORF">V22_19680</name>
</gene>
<accession>A0A517T8M8</accession>
<feature type="chain" id="PRO_5022085979" description="Carboxypeptidase regulatory-like domain-containing protein" evidence="1">
    <location>
        <begin position="28"/>
        <end position="160"/>
    </location>
</feature>
<protein>
    <recommendedName>
        <fullName evidence="4">Carboxypeptidase regulatory-like domain-containing protein</fullName>
    </recommendedName>
</protein>
<name>A0A517T8M8_9PLAN</name>
<dbReference type="EMBL" id="CP036316">
    <property type="protein sequence ID" value="QDT64727.1"/>
    <property type="molecule type" value="Genomic_DNA"/>
</dbReference>